<keyword evidence="5 6" id="KW-0472">Membrane</keyword>
<dbReference type="PANTHER" id="PTHR42948">
    <property type="entry name" value="TRANSPORTER"/>
    <property type="match status" value="1"/>
</dbReference>
<comment type="subcellular location">
    <subcellularLocation>
        <location evidence="1">Membrane</location>
        <topology evidence="1">Multi-pass membrane protein</topology>
    </subcellularLocation>
</comment>
<evidence type="ECO:0000256" key="6">
    <source>
        <dbReference type="SAM" id="Phobius"/>
    </source>
</evidence>
<comment type="caution">
    <text evidence="7">The sequence shown here is derived from an EMBL/GenBank/DDBJ whole genome shotgun (WGS) entry which is preliminary data.</text>
</comment>
<protein>
    <recommendedName>
        <fullName evidence="8">Sodium-dependent transporter</fullName>
    </recommendedName>
</protein>
<dbReference type="SUPFAM" id="SSF161070">
    <property type="entry name" value="SNF-like"/>
    <property type="match status" value="1"/>
</dbReference>
<evidence type="ECO:0000256" key="5">
    <source>
        <dbReference type="ARBA" id="ARBA00023136"/>
    </source>
</evidence>
<evidence type="ECO:0000313" key="7">
    <source>
        <dbReference type="EMBL" id="MPN13127.1"/>
    </source>
</evidence>
<keyword evidence="3 6" id="KW-0812">Transmembrane</keyword>
<dbReference type="AlphaFoldDB" id="A0A645FFM2"/>
<name>A0A645FFM2_9ZZZZ</name>
<evidence type="ECO:0000256" key="1">
    <source>
        <dbReference type="ARBA" id="ARBA00004141"/>
    </source>
</evidence>
<feature type="transmembrane region" description="Helical" evidence="6">
    <location>
        <begin position="20"/>
        <end position="38"/>
    </location>
</feature>
<evidence type="ECO:0000256" key="3">
    <source>
        <dbReference type="ARBA" id="ARBA00022692"/>
    </source>
</evidence>
<sequence length="127" mass="14391">MVELPVNWIMDRFKLSRKKAVFIDFIITAIFGTFCSLAEGSWSDITLLGKNFFDFFDFISATVMMPVAGLLGAIFVGYIWKPESIIPVVTNDGKVKFQWFPWFKLCVKVLIPILIVIIFLNGFGIVG</sequence>
<organism evidence="7">
    <name type="scientific">bioreactor metagenome</name>
    <dbReference type="NCBI Taxonomy" id="1076179"/>
    <lineage>
        <taxon>unclassified sequences</taxon>
        <taxon>metagenomes</taxon>
        <taxon>ecological metagenomes</taxon>
    </lineage>
</organism>
<dbReference type="GO" id="GO:0016020">
    <property type="term" value="C:membrane"/>
    <property type="evidence" value="ECO:0007669"/>
    <property type="project" value="UniProtKB-SubCell"/>
</dbReference>
<evidence type="ECO:0008006" key="8">
    <source>
        <dbReference type="Google" id="ProtNLM"/>
    </source>
</evidence>
<dbReference type="PANTHER" id="PTHR42948:SF1">
    <property type="entry name" value="TRANSPORTER"/>
    <property type="match status" value="1"/>
</dbReference>
<gene>
    <name evidence="7" type="ORF">SDC9_160447</name>
</gene>
<proteinExistence type="predicted"/>
<feature type="transmembrane region" description="Helical" evidence="6">
    <location>
        <begin position="58"/>
        <end position="80"/>
    </location>
</feature>
<dbReference type="InterPro" id="IPR037272">
    <property type="entry name" value="SNS_sf"/>
</dbReference>
<evidence type="ECO:0000256" key="2">
    <source>
        <dbReference type="ARBA" id="ARBA00022448"/>
    </source>
</evidence>
<evidence type="ECO:0000256" key="4">
    <source>
        <dbReference type="ARBA" id="ARBA00022989"/>
    </source>
</evidence>
<keyword evidence="4 6" id="KW-1133">Transmembrane helix</keyword>
<reference evidence="7" key="1">
    <citation type="submission" date="2019-08" db="EMBL/GenBank/DDBJ databases">
        <authorList>
            <person name="Kucharzyk K."/>
            <person name="Murdoch R.W."/>
            <person name="Higgins S."/>
            <person name="Loffler F."/>
        </authorList>
    </citation>
    <scope>NUCLEOTIDE SEQUENCE</scope>
</reference>
<accession>A0A645FFM2</accession>
<dbReference type="EMBL" id="VSSQ01059589">
    <property type="protein sequence ID" value="MPN13127.1"/>
    <property type="molecule type" value="Genomic_DNA"/>
</dbReference>
<dbReference type="InterPro" id="IPR000175">
    <property type="entry name" value="Na/ntran_symport"/>
</dbReference>
<feature type="transmembrane region" description="Helical" evidence="6">
    <location>
        <begin position="101"/>
        <end position="126"/>
    </location>
</feature>
<keyword evidence="2" id="KW-0813">Transport</keyword>